<dbReference type="Pfam" id="PF01391">
    <property type="entry name" value="Collagen"/>
    <property type="match status" value="1"/>
</dbReference>
<comment type="subcellular location">
    <subcellularLocation>
        <location evidence="1">Cell surface</location>
    </subcellularLocation>
    <subcellularLocation>
        <location evidence="2">Secreted</location>
        <location evidence="2">Extracellular space</location>
        <location evidence="2">Extracellular matrix</location>
    </subcellularLocation>
</comment>
<gene>
    <name evidence="18" type="primary">C1qa</name>
    <name evidence="18" type="ORF">GTO95_0005714</name>
</gene>
<protein>
    <recommendedName>
        <fullName evidence="3">Complement C1q subcomponent subunit A</fullName>
    </recommendedName>
</protein>
<dbReference type="InterPro" id="IPR008160">
    <property type="entry name" value="Collagen"/>
</dbReference>
<feature type="domain" description="C1q" evidence="17">
    <location>
        <begin position="113"/>
        <end position="253"/>
    </location>
</feature>
<evidence type="ECO:0000256" key="4">
    <source>
        <dbReference type="ARBA" id="ARBA00022525"/>
    </source>
</evidence>
<evidence type="ECO:0000256" key="13">
    <source>
        <dbReference type="ARBA" id="ARBA00023278"/>
    </source>
</evidence>
<dbReference type="InterPro" id="IPR001073">
    <property type="entry name" value="C1q_dom"/>
</dbReference>
<keyword evidence="10" id="KW-0180">Complement pathway</keyword>
<evidence type="ECO:0000256" key="5">
    <source>
        <dbReference type="ARBA" id="ARBA00022530"/>
    </source>
</evidence>
<reference evidence="18" key="1">
    <citation type="journal article" date="2021" name="Cell">
        <title>Tracing the genetic footprints of vertebrate landing in non-teleost ray-finned fishes.</title>
        <authorList>
            <person name="Bi X."/>
            <person name="Wang K."/>
            <person name="Yang L."/>
            <person name="Pan H."/>
            <person name="Jiang H."/>
            <person name="Wei Q."/>
            <person name="Fang M."/>
            <person name="Yu H."/>
            <person name="Zhu C."/>
            <person name="Cai Y."/>
            <person name="He Y."/>
            <person name="Gan X."/>
            <person name="Zeng H."/>
            <person name="Yu D."/>
            <person name="Zhu Y."/>
            <person name="Jiang H."/>
            <person name="Qiu Q."/>
            <person name="Yang H."/>
            <person name="Zhang Y.E."/>
            <person name="Wang W."/>
            <person name="Zhu M."/>
            <person name="He S."/>
            <person name="Zhang G."/>
        </authorList>
    </citation>
    <scope>NUCLEOTIDE SEQUENCE</scope>
    <source>
        <strain evidence="18">Allg_001</strain>
    </source>
</reference>
<evidence type="ECO:0000256" key="15">
    <source>
        <dbReference type="SAM" id="MobiDB-lite"/>
    </source>
</evidence>
<dbReference type="GO" id="GO:0006958">
    <property type="term" value="P:complement activation, classical pathway"/>
    <property type="evidence" value="ECO:0007669"/>
    <property type="project" value="UniProtKB-KW"/>
</dbReference>
<evidence type="ECO:0000256" key="10">
    <source>
        <dbReference type="ARBA" id="ARBA00022875"/>
    </source>
</evidence>
<evidence type="ECO:0000256" key="12">
    <source>
        <dbReference type="ARBA" id="ARBA00023180"/>
    </source>
</evidence>
<comment type="subunit">
    <text evidence="14">Core component of the complement C1 complex, a calcium-dependent complex composed of 1 molecule of the C1Q subcomplex, 2 molecules of C1R and 2 molecules of C1S. The C1Q subcomplex is composed 18 subunits: 3 chains of C1QA, C1QB, and C1QC trimerize to form 6 collagen-like triple helices connected to six globular ligand-recognition modules (C1q domain). Interacts with CR1 (via Sushi 24 and Sushi 25 domains). Interacts (via C-terminus) with CD33; this interaction activates CD33 inhibitory motifs.</text>
</comment>
<dbReference type="Proteomes" id="UP000736164">
    <property type="component" value="Unassembled WGS sequence"/>
</dbReference>
<keyword evidence="4" id="KW-0964">Secreted</keyword>
<evidence type="ECO:0000256" key="7">
    <source>
        <dbReference type="ARBA" id="ARBA00022729"/>
    </source>
</evidence>
<dbReference type="Pfam" id="PF00386">
    <property type="entry name" value="C1q"/>
    <property type="match status" value="1"/>
</dbReference>
<dbReference type="GO" id="GO:0045087">
    <property type="term" value="P:innate immune response"/>
    <property type="evidence" value="ECO:0007669"/>
    <property type="project" value="UniProtKB-KW"/>
</dbReference>
<evidence type="ECO:0000256" key="1">
    <source>
        <dbReference type="ARBA" id="ARBA00004241"/>
    </source>
</evidence>
<keyword evidence="19" id="KW-1185">Reference proteome</keyword>
<evidence type="ECO:0000256" key="9">
    <source>
        <dbReference type="ARBA" id="ARBA00022859"/>
    </source>
</evidence>
<feature type="signal peptide" evidence="16">
    <location>
        <begin position="1"/>
        <end position="23"/>
    </location>
</feature>
<evidence type="ECO:0000256" key="2">
    <source>
        <dbReference type="ARBA" id="ARBA00004498"/>
    </source>
</evidence>
<organism evidence="18 19">
    <name type="scientific">Atractosteus spatula</name>
    <name type="common">Alligator gar</name>
    <name type="synonym">Lepisosteus spatula</name>
    <dbReference type="NCBI Taxonomy" id="7917"/>
    <lineage>
        <taxon>Eukaryota</taxon>
        <taxon>Metazoa</taxon>
        <taxon>Chordata</taxon>
        <taxon>Craniata</taxon>
        <taxon>Vertebrata</taxon>
        <taxon>Euteleostomi</taxon>
        <taxon>Actinopterygii</taxon>
        <taxon>Neopterygii</taxon>
        <taxon>Holostei</taxon>
        <taxon>Semionotiformes</taxon>
        <taxon>Lepisosteidae</taxon>
        <taxon>Atractosteus</taxon>
    </lineage>
</organism>
<dbReference type="PROSITE" id="PS50871">
    <property type="entry name" value="C1Q"/>
    <property type="match status" value="1"/>
</dbReference>
<comment type="caution">
    <text evidence="18">The sequence shown here is derived from an EMBL/GenBank/DDBJ whole genome shotgun (WGS) entry which is preliminary data.</text>
</comment>
<sequence length="253" mass="26315">MSRCSPAGLVLVWLAVLLLSGLCQEQDGCRVHDGTAGEPGTPGRDARPGQKGQKGEPAPQSDLSTVTGSKGSQGDRGPPGLMGPKGYRGDLGDLGPVGRPGPPGPKADASSSVELDRSAFSATRTVPGLPRTGSPIVFDNVISNVNNDYSGATGRFKCSVDGVYYFVFHAVSSGDLCLALRSSALVVQDGERLGFCDYNSGGQAQVLSGGVVLQLKRNQEVWVEAVREQNVAFNNIAPDSPSIFSGFLIFSTS</sequence>
<name>A0A8J7TH94_ATRSP</name>
<keyword evidence="13" id="KW-0379">Hydroxylation</keyword>
<evidence type="ECO:0000259" key="17">
    <source>
        <dbReference type="PROSITE" id="PS50871"/>
    </source>
</evidence>
<keyword evidence="11" id="KW-1015">Disulfide bond</keyword>
<evidence type="ECO:0000256" key="8">
    <source>
        <dbReference type="ARBA" id="ARBA00022737"/>
    </source>
</evidence>
<feature type="non-terminal residue" evidence="18">
    <location>
        <position position="253"/>
    </location>
</feature>
<evidence type="ECO:0000256" key="14">
    <source>
        <dbReference type="ARBA" id="ARBA00093497"/>
    </source>
</evidence>
<evidence type="ECO:0000313" key="18">
    <source>
        <dbReference type="EMBL" id="MBN3323223.1"/>
    </source>
</evidence>
<keyword evidence="8" id="KW-0677">Repeat</keyword>
<accession>A0A8J7TH94</accession>
<keyword evidence="6" id="KW-0399">Innate immunity</keyword>
<dbReference type="GO" id="GO:0009986">
    <property type="term" value="C:cell surface"/>
    <property type="evidence" value="ECO:0007669"/>
    <property type="project" value="UniProtKB-SubCell"/>
</dbReference>
<evidence type="ECO:0000256" key="16">
    <source>
        <dbReference type="SAM" id="SignalP"/>
    </source>
</evidence>
<keyword evidence="9" id="KW-0391">Immunity</keyword>
<keyword evidence="5" id="KW-0272">Extracellular matrix</keyword>
<dbReference type="InterPro" id="IPR008983">
    <property type="entry name" value="Tumour_necrosis_fac-like_dom"/>
</dbReference>
<dbReference type="GO" id="GO:0005581">
    <property type="term" value="C:collagen trimer"/>
    <property type="evidence" value="ECO:0007669"/>
    <property type="project" value="UniProtKB-KW"/>
</dbReference>
<evidence type="ECO:0000313" key="19">
    <source>
        <dbReference type="Proteomes" id="UP000736164"/>
    </source>
</evidence>
<dbReference type="InterPro" id="IPR050392">
    <property type="entry name" value="Collagen/C1q_domain"/>
</dbReference>
<dbReference type="PANTHER" id="PTHR15427">
    <property type="entry name" value="EMILIN ELASTIN MICROFIBRIL INTERFACE-LOCATED PROTEIN ELASTIN MICROFIBRIL INTERFACER"/>
    <property type="match status" value="1"/>
</dbReference>
<feature type="compositionally biased region" description="Polar residues" evidence="15">
    <location>
        <begin position="61"/>
        <end position="72"/>
    </location>
</feature>
<keyword evidence="7 16" id="KW-0732">Signal</keyword>
<evidence type="ECO:0000256" key="11">
    <source>
        <dbReference type="ARBA" id="ARBA00023157"/>
    </source>
</evidence>
<dbReference type="EMBL" id="JAAWVO010063730">
    <property type="protein sequence ID" value="MBN3323223.1"/>
    <property type="molecule type" value="Genomic_DNA"/>
</dbReference>
<feature type="region of interest" description="Disordered" evidence="15">
    <location>
        <begin position="33"/>
        <end position="119"/>
    </location>
</feature>
<evidence type="ECO:0000256" key="6">
    <source>
        <dbReference type="ARBA" id="ARBA00022588"/>
    </source>
</evidence>
<feature type="chain" id="PRO_5035166179" description="Complement C1q subcomponent subunit A" evidence="16">
    <location>
        <begin position="24"/>
        <end position="253"/>
    </location>
</feature>
<dbReference type="PRINTS" id="PR00007">
    <property type="entry name" value="COMPLEMNTC1Q"/>
</dbReference>
<dbReference type="Gene3D" id="2.60.120.40">
    <property type="match status" value="1"/>
</dbReference>
<dbReference type="SMART" id="SM00110">
    <property type="entry name" value="C1Q"/>
    <property type="match status" value="1"/>
</dbReference>
<keyword evidence="12" id="KW-0325">Glycoprotein</keyword>
<evidence type="ECO:0000256" key="3">
    <source>
        <dbReference type="ARBA" id="ARBA00013456"/>
    </source>
</evidence>
<feature type="non-terminal residue" evidence="18">
    <location>
        <position position="1"/>
    </location>
</feature>
<dbReference type="SUPFAM" id="SSF49842">
    <property type="entry name" value="TNF-like"/>
    <property type="match status" value="1"/>
</dbReference>
<dbReference type="PANTHER" id="PTHR15427:SF26">
    <property type="entry name" value="COMPLEMENT C1Q SUBCOMPONENT SUBUNIT A"/>
    <property type="match status" value="1"/>
</dbReference>
<proteinExistence type="predicted"/>
<dbReference type="AlphaFoldDB" id="A0A8J7TH94"/>